<feature type="compositionally biased region" description="Basic and acidic residues" evidence="1">
    <location>
        <begin position="238"/>
        <end position="251"/>
    </location>
</feature>
<organism evidence="3 4">
    <name type="scientific">Nocardiopsis mwathae</name>
    <dbReference type="NCBI Taxonomy" id="1472723"/>
    <lineage>
        <taxon>Bacteria</taxon>
        <taxon>Bacillati</taxon>
        <taxon>Actinomycetota</taxon>
        <taxon>Actinomycetes</taxon>
        <taxon>Streptosporangiales</taxon>
        <taxon>Nocardiopsidaceae</taxon>
        <taxon>Nocardiopsis</taxon>
    </lineage>
</organism>
<keyword evidence="2" id="KW-1133">Transmembrane helix</keyword>
<evidence type="ECO:0000256" key="2">
    <source>
        <dbReference type="SAM" id="Phobius"/>
    </source>
</evidence>
<evidence type="ECO:0000313" key="3">
    <source>
        <dbReference type="EMBL" id="MBB6172380.1"/>
    </source>
</evidence>
<keyword evidence="4" id="KW-1185">Reference proteome</keyword>
<protein>
    <submittedName>
        <fullName evidence="3">Putative membrane protein (TIGR02234 family)</fullName>
    </submittedName>
</protein>
<feature type="transmembrane region" description="Helical" evidence="2">
    <location>
        <begin position="156"/>
        <end position="180"/>
    </location>
</feature>
<feature type="region of interest" description="Disordered" evidence="1">
    <location>
        <begin position="1"/>
        <end position="27"/>
    </location>
</feature>
<keyword evidence="2" id="KW-0472">Membrane</keyword>
<dbReference type="Proteomes" id="UP000546642">
    <property type="component" value="Unassembled WGS sequence"/>
</dbReference>
<keyword evidence="2" id="KW-0812">Transmembrane</keyword>
<dbReference type="InterPro" id="IPR019051">
    <property type="entry name" value="Trp_biosyn_TM_oprn/chp"/>
</dbReference>
<feature type="transmembrane region" description="Helical" evidence="2">
    <location>
        <begin position="80"/>
        <end position="101"/>
    </location>
</feature>
<accession>A0A7W9YI41</accession>
<name>A0A7W9YI41_9ACTN</name>
<comment type="caution">
    <text evidence="3">The sequence shown here is derived from an EMBL/GenBank/DDBJ whole genome shotgun (WGS) entry which is preliminary data.</text>
</comment>
<feature type="region of interest" description="Disordered" evidence="1">
    <location>
        <begin position="187"/>
        <end position="251"/>
    </location>
</feature>
<feature type="transmembrane region" description="Helical" evidence="2">
    <location>
        <begin position="108"/>
        <end position="125"/>
    </location>
</feature>
<evidence type="ECO:0000256" key="1">
    <source>
        <dbReference type="SAM" id="MobiDB-lite"/>
    </source>
</evidence>
<sequence>MSTPEVSGPARPPAPGGRDADGAAPGAGRGVRREFGIGLAATAAGAVALLAAAAQTWATGEVAVPGPSAPAPVELGGSDVAPAAAALGWAALAALGALLATRGWARRAVGALIVIFGATAAYDLWRGTRPDTLARAAADQTTASGDLSTLDLVGQWPVVATIGAVLLLAAGAAAVIRGAAWPGMGSRYDRHSAPSTARAGDPAELWKSLDNGTDPTLDPASDSAAPGRGATAPSGVPQHDRDADSADSKEN</sequence>
<evidence type="ECO:0000313" key="4">
    <source>
        <dbReference type="Proteomes" id="UP000546642"/>
    </source>
</evidence>
<dbReference type="EMBL" id="JACHDS010000001">
    <property type="protein sequence ID" value="MBB6172380.1"/>
    <property type="molecule type" value="Genomic_DNA"/>
</dbReference>
<feature type="transmembrane region" description="Helical" evidence="2">
    <location>
        <begin position="37"/>
        <end position="60"/>
    </location>
</feature>
<dbReference type="Pfam" id="PF09534">
    <property type="entry name" value="Trp_oprn_chp"/>
    <property type="match status" value="1"/>
</dbReference>
<reference evidence="3 4" key="1">
    <citation type="submission" date="2020-08" db="EMBL/GenBank/DDBJ databases">
        <title>Sequencing the genomes of 1000 actinobacteria strains.</title>
        <authorList>
            <person name="Klenk H.-P."/>
        </authorList>
    </citation>
    <scope>NUCLEOTIDE SEQUENCE [LARGE SCALE GENOMIC DNA]</scope>
    <source>
        <strain evidence="3 4">DSM 46659</strain>
    </source>
</reference>
<dbReference type="RefSeq" id="WP_343070534.1">
    <property type="nucleotide sequence ID" value="NZ_JACHDS010000001.1"/>
</dbReference>
<gene>
    <name evidence="3" type="ORF">HNR23_002440</name>
</gene>
<proteinExistence type="predicted"/>
<dbReference type="AlphaFoldDB" id="A0A7W9YI41"/>